<proteinExistence type="predicted"/>
<evidence type="ECO:0000313" key="3">
    <source>
        <dbReference type="Proteomes" id="UP000012174"/>
    </source>
</evidence>
<accession>M7SYE8</accession>
<evidence type="ECO:0000313" key="2">
    <source>
        <dbReference type="EMBL" id="EMR69583.1"/>
    </source>
</evidence>
<dbReference type="HOGENOM" id="CLU_1652774_0_0_1"/>
<dbReference type="AlphaFoldDB" id="M7SYE8"/>
<dbReference type="KEGG" id="ela:UCREL1_3393"/>
<dbReference type="SUPFAM" id="SSF54427">
    <property type="entry name" value="NTF2-like"/>
    <property type="match status" value="1"/>
</dbReference>
<dbReference type="InterPro" id="IPR037401">
    <property type="entry name" value="SnoaL-like"/>
</dbReference>
<name>M7SYE8_EUTLA</name>
<evidence type="ECO:0000259" key="1">
    <source>
        <dbReference type="Pfam" id="PF12680"/>
    </source>
</evidence>
<feature type="domain" description="SnoaL-like" evidence="1">
    <location>
        <begin position="11"/>
        <end position="119"/>
    </location>
</feature>
<protein>
    <recommendedName>
        <fullName evidence="1">SnoaL-like domain-containing protein</fullName>
    </recommendedName>
</protein>
<reference evidence="3" key="1">
    <citation type="journal article" date="2013" name="Genome Announc.">
        <title>Draft genome sequence of the grapevine dieback fungus Eutypa lata UCR-EL1.</title>
        <authorList>
            <person name="Blanco-Ulate B."/>
            <person name="Rolshausen P.E."/>
            <person name="Cantu D."/>
        </authorList>
    </citation>
    <scope>NUCLEOTIDE SEQUENCE [LARGE SCALE GENOMIC DNA]</scope>
    <source>
        <strain evidence="3">UCR-EL1</strain>
    </source>
</reference>
<dbReference type="Proteomes" id="UP000012174">
    <property type="component" value="Unassembled WGS sequence"/>
</dbReference>
<organism evidence="2 3">
    <name type="scientific">Eutypa lata (strain UCR-EL1)</name>
    <name type="common">Grapevine dieback disease fungus</name>
    <name type="synonym">Eutypa armeniacae</name>
    <dbReference type="NCBI Taxonomy" id="1287681"/>
    <lineage>
        <taxon>Eukaryota</taxon>
        <taxon>Fungi</taxon>
        <taxon>Dikarya</taxon>
        <taxon>Ascomycota</taxon>
        <taxon>Pezizomycotina</taxon>
        <taxon>Sordariomycetes</taxon>
        <taxon>Xylariomycetidae</taxon>
        <taxon>Xylariales</taxon>
        <taxon>Diatrypaceae</taxon>
        <taxon>Eutypa</taxon>
    </lineage>
</organism>
<dbReference type="Pfam" id="PF12680">
    <property type="entry name" value="SnoaL_2"/>
    <property type="match status" value="1"/>
</dbReference>
<sequence length="161" mass="18593">MPKYSKEKFLDYIRAFNTPDWEKQHSFYAKDVTLALPRGDGLPTFKGSQEIKNHYGPLLDNFVEHVVPLELMIEEDKIFFMMETNFKAKKAAHGPAGFDCVPGDVIRVEVWALYRMEGDLMKTIVTNQHTGEFLGQEKTFEERIKESQSRADKEILAILYG</sequence>
<dbReference type="Gene3D" id="3.10.450.50">
    <property type="match status" value="1"/>
</dbReference>
<dbReference type="InterPro" id="IPR032710">
    <property type="entry name" value="NTF2-like_dom_sf"/>
</dbReference>
<dbReference type="OMA" id="AGIMNHY"/>
<keyword evidence="3" id="KW-1185">Reference proteome</keyword>
<gene>
    <name evidence="2" type="ORF">UCREL1_3393</name>
</gene>
<dbReference type="OrthoDB" id="4828938at2759"/>
<dbReference type="EMBL" id="KB706055">
    <property type="protein sequence ID" value="EMR69583.1"/>
    <property type="molecule type" value="Genomic_DNA"/>
</dbReference>